<reference evidence="6" key="2">
    <citation type="journal article" date="2000" name="J. Mol. Evol.">
        <title>Molecular evolution of apoptotic pathways: cloning of key domains from sponges (Bcl-2 homology domains and death domains) and their phylogenetic relationships.</title>
        <authorList>
            <person name="Wiens M."/>
            <person name="Krasko A."/>
            <person name="Muller C.I."/>
            <person name="Muller W.E."/>
        </authorList>
    </citation>
    <scope>NUCLEOTIDE SEQUENCE</scope>
    <source>
        <strain evidence="6">Eukaryota</strain>
    </source>
</reference>
<dbReference type="PROSITE" id="PS50062">
    <property type="entry name" value="BCL2_FAMILY"/>
    <property type="match status" value="1"/>
</dbReference>
<organism evidence="6">
    <name type="scientific">Geodia cydonium</name>
    <name type="common">Sponge</name>
    <dbReference type="NCBI Taxonomy" id="6047"/>
    <lineage>
        <taxon>Eukaryota</taxon>
        <taxon>Metazoa</taxon>
        <taxon>Porifera</taxon>
        <taxon>Demospongiae</taxon>
        <taxon>Heteroscleromorpha</taxon>
        <taxon>Tetractinellida</taxon>
        <taxon>Astrophorina</taxon>
        <taxon>Geodiidae</taxon>
        <taxon>Geodia</taxon>
    </lineage>
</organism>
<dbReference type="SMART" id="SM00337">
    <property type="entry name" value="BCL"/>
    <property type="match status" value="1"/>
</dbReference>
<evidence type="ECO:0000313" key="6">
    <source>
        <dbReference type="EMBL" id="CAB97129.1"/>
    </source>
</evidence>
<dbReference type="GO" id="GO:0001836">
    <property type="term" value="P:release of cytochrome c from mitochondria"/>
    <property type="evidence" value="ECO:0007669"/>
    <property type="project" value="TreeGrafter"/>
</dbReference>
<evidence type="ECO:0000256" key="4">
    <source>
        <dbReference type="SAM" id="Phobius"/>
    </source>
</evidence>
<dbReference type="Gene3D" id="1.10.437.10">
    <property type="entry name" value="Blc2-like"/>
    <property type="match status" value="1"/>
</dbReference>
<gene>
    <name evidence="6" type="primary">bhp1</name>
    <name evidence="7" type="synonym">bhp1g</name>
</gene>
<dbReference type="GO" id="GO:0097192">
    <property type="term" value="P:extrinsic apoptotic signaling pathway in absence of ligand"/>
    <property type="evidence" value="ECO:0007669"/>
    <property type="project" value="TreeGrafter"/>
</dbReference>
<dbReference type="SUPFAM" id="SSF56854">
    <property type="entry name" value="Bcl-2 inhibitors of programmed cell death"/>
    <property type="match status" value="1"/>
</dbReference>
<feature type="region of interest" description="Disordered" evidence="3">
    <location>
        <begin position="12"/>
        <end position="44"/>
    </location>
</feature>
<feature type="domain" description="Bcl-2 Bcl-2 homology region 1-3" evidence="5">
    <location>
        <begin position="106"/>
        <end position="206"/>
    </location>
</feature>
<reference evidence="7" key="1">
    <citation type="submission" date="1999-07" db="EMBL/GenBank/DDBJ databases">
        <title>Molecular evolution of apoptotic pathways: cloning of key domains from sponges (Bcl-2 homology domains and death domains) and their phylogenetic relationships.</title>
        <authorList>
            <person name="Wiens M."/>
            <person name="Krasko A."/>
            <person name="Mueller C.I."/>
            <person name="Mueller W.E.G."/>
        </authorList>
    </citation>
    <scope>NUCLEOTIDE SEQUENCE</scope>
</reference>
<dbReference type="Pfam" id="PF00452">
    <property type="entry name" value="Bcl-2"/>
    <property type="match status" value="1"/>
</dbReference>
<dbReference type="InterPro" id="IPR046371">
    <property type="entry name" value="Bcl-2_BH1-3"/>
</dbReference>
<keyword evidence="4" id="KW-0472">Membrane</keyword>
<keyword evidence="4" id="KW-1133">Transmembrane helix</keyword>
<evidence type="ECO:0000259" key="5">
    <source>
        <dbReference type="SMART" id="SM00337"/>
    </source>
</evidence>
<dbReference type="GO" id="GO:0051400">
    <property type="term" value="F:BH domain binding"/>
    <property type="evidence" value="ECO:0007669"/>
    <property type="project" value="TreeGrafter"/>
</dbReference>
<dbReference type="PRINTS" id="PR01862">
    <property type="entry name" value="BCL2FAMILY"/>
</dbReference>
<dbReference type="CDD" id="cd06845">
    <property type="entry name" value="Bcl-2_like"/>
    <property type="match status" value="1"/>
</dbReference>
<accession>Q9N9X1</accession>
<name>Q9N9X1_GEOCY</name>
<dbReference type="PANTHER" id="PTHR11256:SF50">
    <property type="entry name" value="APOPTOSIS REGULATOR CED-9"/>
    <property type="match status" value="1"/>
</dbReference>
<dbReference type="EMBL" id="Y19156">
    <property type="protein sequence ID" value="CAC80487.1"/>
    <property type="molecule type" value="Genomic_DNA"/>
</dbReference>
<proteinExistence type="evidence at transcript level"/>
<dbReference type="InterPro" id="IPR026298">
    <property type="entry name" value="Bcl-2_fam"/>
</dbReference>
<dbReference type="InterPro" id="IPR002475">
    <property type="entry name" value="Bcl2-like"/>
</dbReference>
<feature type="transmembrane region" description="Helical" evidence="4">
    <location>
        <begin position="234"/>
        <end position="254"/>
    </location>
</feature>
<dbReference type="GO" id="GO:0008630">
    <property type="term" value="P:intrinsic apoptotic signaling pathway in response to DNA damage"/>
    <property type="evidence" value="ECO:0007669"/>
    <property type="project" value="TreeGrafter"/>
</dbReference>
<protein>
    <submittedName>
        <fullName evidence="6">BHP1 protein</fullName>
    </submittedName>
    <submittedName>
        <fullName evidence="7">BHP1g protein</fullName>
    </submittedName>
</protein>
<dbReference type="InterPro" id="IPR036834">
    <property type="entry name" value="Bcl-2-like_sf"/>
</dbReference>
<evidence type="ECO:0000313" key="7">
    <source>
        <dbReference type="EMBL" id="CAC80487.1"/>
    </source>
</evidence>
<dbReference type="EMBL" id="Y19157">
    <property type="protein sequence ID" value="CAB97129.1"/>
    <property type="molecule type" value="mRNA"/>
</dbReference>
<dbReference type="AlphaFoldDB" id="Q9N9X1"/>
<dbReference type="PANTHER" id="PTHR11256">
    <property type="entry name" value="BCL-2 RELATED"/>
    <property type="match status" value="1"/>
</dbReference>
<evidence type="ECO:0000256" key="1">
    <source>
        <dbReference type="ARBA" id="ARBA00009458"/>
    </source>
</evidence>
<keyword evidence="4" id="KW-0812">Transmembrane</keyword>
<sequence>MATGSLTCYSFTHSPRSVPKRHQLHQRASPKQQRAVRGGGEKRMSDDPAVVQAEFLAKDVVEYLLNKEGMSVNGYTDVLPGHLRKVPRKERQCLHEPSFEQARRQIVCGCQCIMHQHGVEIEQICMKVDVGDEHLYSNVKEALATIWEEPKNWGRLVSLFVAAYYLCKRICDEEGEGSEKIDSVIGWLASFLKENAVPWVVERGGFAGVLYGTNIKPQAAGAAVEDCKSDYTKASLFVTALGLGAAVVVGTIIGR</sequence>
<dbReference type="GO" id="GO:0042981">
    <property type="term" value="P:regulation of apoptotic process"/>
    <property type="evidence" value="ECO:0007669"/>
    <property type="project" value="InterPro"/>
</dbReference>
<dbReference type="GO" id="GO:0005741">
    <property type="term" value="C:mitochondrial outer membrane"/>
    <property type="evidence" value="ECO:0007669"/>
    <property type="project" value="TreeGrafter"/>
</dbReference>
<comment type="similarity">
    <text evidence="1">Belongs to the Bcl-2 family.</text>
</comment>
<keyword evidence="2" id="KW-0053">Apoptosis</keyword>
<evidence type="ECO:0000256" key="2">
    <source>
        <dbReference type="ARBA" id="ARBA00022703"/>
    </source>
</evidence>
<evidence type="ECO:0000256" key="3">
    <source>
        <dbReference type="SAM" id="MobiDB-lite"/>
    </source>
</evidence>